<name>A0AAD8ADW6_DIPPU</name>
<sequence>ATSSNPLIHTTSLARCYKGALQPSGSIRDNRARLSNYPGSIDTCFKTKTLTMFPMSYFEKLWVSRFQYIGFITFIIAKGVHYV</sequence>
<gene>
    <name evidence="1" type="ORF">L9F63_011830</name>
</gene>
<reference evidence="1" key="1">
    <citation type="journal article" date="2023" name="IScience">
        <title>Live-bearing cockroach genome reveals convergent evolutionary mechanisms linked to viviparity in insects and beyond.</title>
        <authorList>
            <person name="Fouks B."/>
            <person name="Harrison M.C."/>
            <person name="Mikhailova A.A."/>
            <person name="Marchal E."/>
            <person name="English S."/>
            <person name="Carruthers M."/>
            <person name="Jennings E.C."/>
            <person name="Chiamaka E.L."/>
            <person name="Frigard R.A."/>
            <person name="Pippel M."/>
            <person name="Attardo G.M."/>
            <person name="Benoit J.B."/>
            <person name="Bornberg-Bauer E."/>
            <person name="Tobe S.S."/>
        </authorList>
    </citation>
    <scope>NUCLEOTIDE SEQUENCE</scope>
    <source>
        <strain evidence="1">Stay&amp;Tobe</strain>
    </source>
</reference>
<protein>
    <submittedName>
        <fullName evidence="1">Uncharacterized protein</fullName>
    </submittedName>
</protein>
<dbReference type="AlphaFoldDB" id="A0AAD8ADW6"/>
<reference evidence="1" key="2">
    <citation type="submission" date="2023-05" db="EMBL/GenBank/DDBJ databases">
        <authorList>
            <person name="Fouks B."/>
        </authorList>
    </citation>
    <scope>NUCLEOTIDE SEQUENCE</scope>
    <source>
        <strain evidence="1">Stay&amp;Tobe</strain>
        <tissue evidence="1">Testes</tissue>
    </source>
</reference>
<evidence type="ECO:0000313" key="1">
    <source>
        <dbReference type="EMBL" id="KAJ9597309.1"/>
    </source>
</evidence>
<accession>A0AAD8ADW6</accession>
<organism evidence="1 2">
    <name type="scientific">Diploptera punctata</name>
    <name type="common">Pacific beetle cockroach</name>
    <dbReference type="NCBI Taxonomy" id="6984"/>
    <lineage>
        <taxon>Eukaryota</taxon>
        <taxon>Metazoa</taxon>
        <taxon>Ecdysozoa</taxon>
        <taxon>Arthropoda</taxon>
        <taxon>Hexapoda</taxon>
        <taxon>Insecta</taxon>
        <taxon>Pterygota</taxon>
        <taxon>Neoptera</taxon>
        <taxon>Polyneoptera</taxon>
        <taxon>Dictyoptera</taxon>
        <taxon>Blattodea</taxon>
        <taxon>Blaberoidea</taxon>
        <taxon>Blaberidae</taxon>
        <taxon>Diplopterinae</taxon>
        <taxon>Diploptera</taxon>
    </lineage>
</organism>
<proteinExistence type="predicted"/>
<feature type="non-terminal residue" evidence="1">
    <location>
        <position position="83"/>
    </location>
</feature>
<keyword evidence="2" id="KW-1185">Reference proteome</keyword>
<feature type="non-terminal residue" evidence="1">
    <location>
        <position position="1"/>
    </location>
</feature>
<dbReference type="EMBL" id="JASPKZ010001618">
    <property type="protein sequence ID" value="KAJ9597309.1"/>
    <property type="molecule type" value="Genomic_DNA"/>
</dbReference>
<comment type="caution">
    <text evidence="1">The sequence shown here is derived from an EMBL/GenBank/DDBJ whole genome shotgun (WGS) entry which is preliminary data.</text>
</comment>
<evidence type="ECO:0000313" key="2">
    <source>
        <dbReference type="Proteomes" id="UP001233999"/>
    </source>
</evidence>
<dbReference type="Proteomes" id="UP001233999">
    <property type="component" value="Unassembled WGS sequence"/>
</dbReference>